<protein>
    <recommendedName>
        <fullName evidence="3">DUF4367 domain-containing protein</fullName>
    </recommendedName>
</protein>
<proteinExistence type="predicted"/>
<evidence type="ECO:0000313" key="1">
    <source>
        <dbReference type="EMBL" id="TFB25081.1"/>
    </source>
</evidence>
<reference evidence="1 2" key="1">
    <citation type="submission" date="2019-03" db="EMBL/GenBank/DDBJ databases">
        <authorList>
            <person name="He R.-H."/>
        </authorList>
    </citation>
    <scope>NUCLEOTIDE SEQUENCE [LARGE SCALE GENOMIC DNA]</scope>
    <source>
        <strain evidence="2">SH 714</strain>
    </source>
</reference>
<name>A0A4Y8IZK0_9BACI</name>
<gene>
    <name evidence="1" type="ORF">E3U55_01425</name>
</gene>
<sequence length="171" mass="20084">MNTKKVFLALVSFIVFGLLSGCLQSESSIMNQADNRLKEVFLSNKTVETNFELNQFKIYKPETFELGEERKNNVIFYKDEQPFILFINEFEEPNSKWFYNDLKKDKNNSDYLSTFENEKEFAYFSVKDREEDHIEVQLGIGGIKMSTLTTTDDVEEDVEDMIMMIKSIDEN</sequence>
<organism evidence="1 2">
    <name type="scientific">Filobacillus milosensis</name>
    <dbReference type="NCBI Taxonomy" id="94137"/>
    <lineage>
        <taxon>Bacteria</taxon>
        <taxon>Bacillati</taxon>
        <taxon>Bacillota</taxon>
        <taxon>Bacilli</taxon>
        <taxon>Bacillales</taxon>
        <taxon>Bacillaceae</taxon>
        <taxon>Filobacillus</taxon>
    </lineage>
</organism>
<dbReference type="OrthoDB" id="2450230at2"/>
<evidence type="ECO:0008006" key="3">
    <source>
        <dbReference type="Google" id="ProtNLM"/>
    </source>
</evidence>
<dbReference type="Proteomes" id="UP000297975">
    <property type="component" value="Unassembled WGS sequence"/>
</dbReference>
<accession>A0A4Y8IZK0</accession>
<evidence type="ECO:0000313" key="2">
    <source>
        <dbReference type="Proteomes" id="UP000297975"/>
    </source>
</evidence>
<dbReference type="PROSITE" id="PS51257">
    <property type="entry name" value="PROKAR_LIPOPROTEIN"/>
    <property type="match status" value="1"/>
</dbReference>
<dbReference type="EMBL" id="SOPW01000001">
    <property type="protein sequence ID" value="TFB25081.1"/>
    <property type="molecule type" value="Genomic_DNA"/>
</dbReference>
<dbReference type="RefSeq" id="WP_134338540.1">
    <property type="nucleotide sequence ID" value="NZ_SOPW01000001.1"/>
</dbReference>
<comment type="caution">
    <text evidence="1">The sequence shown here is derived from an EMBL/GenBank/DDBJ whole genome shotgun (WGS) entry which is preliminary data.</text>
</comment>
<keyword evidence="2" id="KW-1185">Reference proteome</keyword>
<dbReference type="AlphaFoldDB" id="A0A4Y8IZK0"/>